<dbReference type="OrthoDB" id="1100386at2759"/>
<dbReference type="InterPro" id="IPR046338">
    <property type="entry name" value="GAIN_dom_sf"/>
</dbReference>
<organism evidence="2 3">
    <name type="scientific">Dimorphilus gyrociliatus</name>
    <dbReference type="NCBI Taxonomy" id="2664684"/>
    <lineage>
        <taxon>Eukaryota</taxon>
        <taxon>Metazoa</taxon>
        <taxon>Spiralia</taxon>
        <taxon>Lophotrochozoa</taxon>
        <taxon>Annelida</taxon>
        <taxon>Polychaeta</taxon>
        <taxon>Polychaeta incertae sedis</taxon>
        <taxon>Dinophilidae</taxon>
        <taxon>Dimorphilus</taxon>
    </lineage>
</organism>
<dbReference type="Gene3D" id="2.60.220.50">
    <property type="match status" value="1"/>
</dbReference>
<comment type="caution">
    <text evidence="2">The sequence shown here is derived from an EMBL/GenBank/DDBJ whole genome shotgun (WGS) entry which is preliminary data.</text>
</comment>
<proteinExistence type="predicted"/>
<dbReference type="AlphaFoldDB" id="A0A7I8VK48"/>
<reference evidence="2 3" key="1">
    <citation type="submission" date="2020-08" db="EMBL/GenBank/DDBJ databases">
        <authorList>
            <person name="Hejnol A."/>
        </authorList>
    </citation>
    <scope>NUCLEOTIDE SEQUENCE [LARGE SCALE GENOMIC DNA]</scope>
</reference>
<dbReference type="EMBL" id="CAJFCJ010000006">
    <property type="protein sequence ID" value="CAD5116646.1"/>
    <property type="molecule type" value="Genomic_DNA"/>
</dbReference>
<keyword evidence="3" id="KW-1185">Reference proteome</keyword>
<dbReference type="Pfam" id="PF16489">
    <property type="entry name" value="GAIN"/>
    <property type="match status" value="1"/>
</dbReference>
<dbReference type="InterPro" id="IPR032471">
    <property type="entry name" value="AGRL2-4_GAIN_subdom_A"/>
</dbReference>
<evidence type="ECO:0000313" key="2">
    <source>
        <dbReference type="EMBL" id="CAD5116646.1"/>
    </source>
</evidence>
<evidence type="ECO:0000313" key="3">
    <source>
        <dbReference type="Proteomes" id="UP000549394"/>
    </source>
</evidence>
<dbReference type="Proteomes" id="UP000549394">
    <property type="component" value="Unassembled WGS sequence"/>
</dbReference>
<feature type="domain" description="AGRL2-4 GAIN subdomain A" evidence="1">
    <location>
        <begin position="76"/>
        <end position="175"/>
    </location>
</feature>
<gene>
    <name evidence="2" type="ORF">DGYR_LOCUS5250</name>
</gene>
<sequence>MFVETTIKVIHSLCPEDCHGEICWKPTNVSNFDRMKVVTAFCPDKKHEAKRICDFSRGWKRSNTTECTSPPVKDLLDQMEINNVSSSEVGIKIANETKNTMEYSGNIRTYSIILEHLSQQLGDVSDNNITSFAVLDTANNLLDESKEADWEQFSVKKKMTIVSKILTSVENTVVSLVNETDGDLSLIQKDNFALEAKLIRADEKVLKDFKYIPPPILNNNTKEASDANQKSITIPKDTLDTITSSKENLTLIFTEYNDIEKLLQPIQSDNVERILNSKIISASLLKANKRVSGPFEGFIYYTKQLMEFINAHSGIFH</sequence>
<accession>A0A7I8VK48</accession>
<evidence type="ECO:0000259" key="1">
    <source>
        <dbReference type="Pfam" id="PF16489"/>
    </source>
</evidence>
<protein>
    <submittedName>
        <fullName evidence="2">DgyrCDS5516</fullName>
    </submittedName>
</protein>
<name>A0A7I8VK48_9ANNE</name>